<dbReference type="InterPro" id="IPR027815">
    <property type="entry name" value="CSC1/OSCA1-like_cyt"/>
</dbReference>
<feature type="transmembrane region" description="Helical" evidence="8">
    <location>
        <begin position="109"/>
        <end position="140"/>
    </location>
</feature>
<dbReference type="Proteomes" id="UP000287166">
    <property type="component" value="Unassembled WGS sequence"/>
</dbReference>
<keyword evidence="4 8" id="KW-0812">Transmembrane</keyword>
<comment type="caution">
    <text evidence="12">The sequence shown here is derived from an EMBL/GenBank/DDBJ whole genome shotgun (WGS) entry which is preliminary data.</text>
</comment>
<accession>A0A401GSA1</accession>
<dbReference type="Pfam" id="PF13967">
    <property type="entry name" value="RSN1_TM"/>
    <property type="match status" value="1"/>
</dbReference>
<evidence type="ECO:0000259" key="9">
    <source>
        <dbReference type="Pfam" id="PF02714"/>
    </source>
</evidence>
<feature type="domain" description="CSC1/OSCA1-like 7TM region" evidence="9">
    <location>
        <begin position="588"/>
        <end position="858"/>
    </location>
</feature>
<dbReference type="InParanoid" id="A0A401GSA1"/>
<dbReference type="PANTHER" id="PTHR13018">
    <property type="entry name" value="PROBABLE MEMBRANE PROTEIN DUF221-RELATED"/>
    <property type="match status" value="1"/>
</dbReference>
<feature type="region of interest" description="Disordered" evidence="7">
    <location>
        <begin position="1170"/>
        <end position="1192"/>
    </location>
</feature>
<sequence length="1335" mass="149750">MATIQQRPFSKNYSGLINQSVIAGVVIVICVTFYETAKRKRRGRHLGDELGSVESWHFGYLYQGRSWAKRPSPPSPRGWPLSWVRQVIAFPEDRFNELRGVDATLYVRFLLSCFWFALVHTFTTLPILLPIHITFSIGAIPPASMVRASISSLVNTTEGLSLLWIHLLLLIWVTLTWMSTLYWICRGAFSLRGKNILTAPGLAASGPQEEKQLQYFPHLHPQHLFHSSPPLDNDQSNRGLRLRTVMVTNIPPLLRSEKDLKEYFEYYMSRPVARHAIELTTTTQPGFIIKSLAFLFNQSRLIPFYLREKHVTSGNRDLTTSEGVFQSSQPKSQDVPTIDRVVVVRRMTEVASLLERREEVLRLLETAHIKLATKALFAVKEAMYRFSKPHTGPLHAAIAKLPLRNSTPKPTTAALKAESTAGIDGAEGEDRMELLIHTLGRHVSWPSMPQTTPPLLPVSAADSRSQCVWEALLSLPRSTLDVYQPLIHLSTLFRGKTVPSIDYYTAKLDVLTSLITEKRASAIGDYEAMSTAFVTFADPAHARRACKHLAVHPANPLQCLVTMAPSYEDLDWIRLMRPTFKVEFVKDWVVDLGVWGFIIFWIFPVSIFVGLVSIQNISVFWPGLATYLDKHEWGAELLQSFIPTIMVALLALLIPLLLLLIAKKAHTIATLSSLHDRVMTRYYKFLVVNVFVFFCVGTAALQSFLVSLSANSGLEVNQIADSFPTAGPFYVGWLIFTMAMHGGLELALFGLPLVTYLSTQRQVTPRKRAQGIRPRTFNYYYWLPNHVLVVHVLLVFAVLNPLVLPFGLVYFGVEAIIVKNQLLHVYAKTYEGNGRLILIRVVRYSLDGLLLAQTVFLAYMVVLKKTANVAVSAVLIVMTAFFKLSLTRICRAKYERADVLEAETTCGTELATPEVLPTEESANGCPSQNVETRPNRANHVATTTAARWTWRLPVGLNFAYATIPTRPQRAAKRRPNPFRSTYFNPCEDQSKPSSPTAESSPLSRVLDKAEEVIIQPKQRKDSEGLQKFAPVTRHPPHPAWDDEPSLDHPYDNPFYMRPVEDVLWLPRDPLRPLNLDDTIDMRVSLTSQPASGALGTWRQDELIASGISLSMSIRSGFSCLLDDDELSFSSSTIERIGLDGSEEIDLPSSIASRIKSPRRDDDVETTATLRPQSLHLDRRMPSNGSGSRSPILGLDIRRPSAFRVEQPSTFRSFSVGDEAIVTPFSNSLPPSLECNPRDRSVTMGYELGIQRGQRLRRPANPSPSAQHAFESAMPELGGRGQHISNVISTREAVVGEVIMEEVAEARSRLRGEVAESEWAQEPGSWMTRWMFAKEP</sequence>
<reference evidence="12 13" key="1">
    <citation type="journal article" date="2018" name="Sci. Rep.">
        <title>Genome sequence of the cauliflower mushroom Sparassis crispa (Hanabiratake) and its association with beneficial usage.</title>
        <authorList>
            <person name="Kiyama R."/>
            <person name="Furutani Y."/>
            <person name="Kawaguchi K."/>
            <person name="Nakanishi T."/>
        </authorList>
    </citation>
    <scope>NUCLEOTIDE SEQUENCE [LARGE SCALE GENOMIC DNA]</scope>
</reference>
<feature type="transmembrane region" description="Helical" evidence="8">
    <location>
        <begin position="730"/>
        <end position="758"/>
    </location>
</feature>
<feature type="domain" description="CSC1/OSCA1-like cytosolic" evidence="11">
    <location>
        <begin position="326"/>
        <end position="572"/>
    </location>
</feature>
<dbReference type="EMBL" id="BFAD01000007">
    <property type="protein sequence ID" value="GBE85039.1"/>
    <property type="molecule type" value="Genomic_DNA"/>
</dbReference>
<feature type="transmembrane region" description="Helical" evidence="8">
    <location>
        <begin position="779"/>
        <end position="799"/>
    </location>
</feature>
<dbReference type="Pfam" id="PF14703">
    <property type="entry name" value="PHM7_cyt"/>
    <property type="match status" value="1"/>
</dbReference>
<dbReference type="Pfam" id="PF02714">
    <property type="entry name" value="RSN1_7TM"/>
    <property type="match status" value="1"/>
</dbReference>
<feature type="transmembrane region" description="Helical" evidence="8">
    <location>
        <begin position="16"/>
        <end position="34"/>
    </location>
</feature>
<evidence type="ECO:0000256" key="5">
    <source>
        <dbReference type="ARBA" id="ARBA00022989"/>
    </source>
</evidence>
<dbReference type="GeneID" id="38781956"/>
<evidence type="ECO:0000256" key="6">
    <source>
        <dbReference type="ARBA" id="ARBA00023136"/>
    </source>
</evidence>
<feature type="compositionally biased region" description="Polar residues" evidence="7">
    <location>
        <begin position="991"/>
        <end position="1002"/>
    </location>
</feature>
<dbReference type="InterPro" id="IPR003864">
    <property type="entry name" value="CSC1/OSCA1-like_7TM"/>
</dbReference>
<evidence type="ECO:0000259" key="10">
    <source>
        <dbReference type="Pfam" id="PF13967"/>
    </source>
</evidence>
<proteinExistence type="inferred from homology"/>
<dbReference type="OrthoDB" id="1689567at2759"/>
<dbReference type="PANTHER" id="PTHR13018:SF139">
    <property type="entry name" value="PHOSPHATE METABOLISM PROTEIN 7"/>
    <property type="match status" value="1"/>
</dbReference>
<dbReference type="GO" id="GO:0005886">
    <property type="term" value="C:plasma membrane"/>
    <property type="evidence" value="ECO:0007669"/>
    <property type="project" value="TreeGrafter"/>
</dbReference>
<evidence type="ECO:0000256" key="1">
    <source>
        <dbReference type="ARBA" id="ARBA00004141"/>
    </source>
</evidence>
<comment type="similarity">
    <text evidence="2">Belongs to the CSC1 (TC 1.A.17) family.</text>
</comment>
<dbReference type="InterPro" id="IPR032880">
    <property type="entry name" value="CSC1/OSCA1-like_N"/>
</dbReference>
<feature type="region of interest" description="Disordered" evidence="7">
    <location>
        <begin position="967"/>
        <end position="1045"/>
    </location>
</feature>
<evidence type="ECO:0000256" key="3">
    <source>
        <dbReference type="ARBA" id="ARBA00022448"/>
    </source>
</evidence>
<dbReference type="GO" id="GO:0005227">
    <property type="term" value="F:calcium-activated cation channel activity"/>
    <property type="evidence" value="ECO:0007669"/>
    <property type="project" value="InterPro"/>
</dbReference>
<dbReference type="STRING" id="139825.A0A401GSA1"/>
<evidence type="ECO:0000256" key="2">
    <source>
        <dbReference type="ARBA" id="ARBA00007779"/>
    </source>
</evidence>
<feature type="domain" description="CSC1/OSCA1-like N-terminal transmembrane" evidence="10">
    <location>
        <begin position="59"/>
        <end position="183"/>
    </location>
</feature>
<keyword evidence="5 8" id="KW-1133">Transmembrane helix</keyword>
<evidence type="ECO:0000313" key="13">
    <source>
        <dbReference type="Proteomes" id="UP000287166"/>
    </source>
</evidence>
<evidence type="ECO:0000256" key="4">
    <source>
        <dbReference type="ARBA" id="ARBA00022692"/>
    </source>
</evidence>
<keyword evidence="3" id="KW-0813">Transport</keyword>
<gene>
    <name evidence="12" type="ORF">SCP_0702250</name>
</gene>
<feature type="transmembrane region" description="Helical" evidence="8">
    <location>
        <begin position="805"/>
        <end position="823"/>
    </location>
</feature>
<evidence type="ECO:0000256" key="7">
    <source>
        <dbReference type="SAM" id="MobiDB-lite"/>
    </source>
</evidence>
<keyword evidence="13" id="KW-1185">Reference proteome</keyword>
<organism evidence="12 13">
    <name type="scientific">Sparassis crispa</name>
    <dbReference type="NCBI Taxonomy" id="139825"/>
    <lineage>
        <taxon>Eukaryota</taxon>
        <taxon>Fungi</taxon>
        <taxon>Dikarya</taxon>
        <taxon>Basidiomycota</taxon>
        <taxon>Agaricomycotina</taxon>
        <taxon>Agaricomycetes</taxon>
        <taxon>Polyporales</taxon>
        <taxon>Sparassidaceae</taxon>
        <taxon>Sparassis</taxon>
    </lineage>
</organism>
<feature type="transmembrane region" description="Helical" evidence="8">
    <location>
        <begin position="594"/>
        <end position="621"/>
    </location>
</feature>
<feature type="transmembrane region" description="Helical" evidence="8">
    <location>
        <begin position="844"/>
        <end position="863"/>
    </location>
</feature>
<evidence type="ECO:0000259" key="11">
    <source>
        <dbReference type="Pfam" id="PF14703"/>
    </source>
</evidence>
<evidence type="ECO:0000313" key="12">
    <source>
        <dbReference type="EMBL" id="GBE85039.1"/>
    </source>
</evidence>
<feature type="transmembrane region" description="Helical" evidence="8">
    <location>
        <begin position="869"/>
        <end position="886"/>
    </location>
</feature>
<comment type="subcellular location">
    <subcellularLocation>
        <location evidence="1">Membrane</location>
        <topology evidence="1">Multi-pass membrane protein</topology>
    </subcellularLocation>
</comment>
<name>A0A401GSA1_9APHY</name>
<feature type="transmembrane region" description="Helical" evidence="8">
    <location>
        <begin position="682"/>
        <end position="710"/>
    </location>
</feature>
<evidence type="ECO:0000256" key="8">
    <source>
        <dbReference type="SAM" id="Phobius"/>
    </source>
</evidence>
<protein>
    <submittedName>
        <fullName evidence="12">DUF221-domain-containing protein</fullName>
    </submittedName>
</protein>
<dbReference type="RefSeq" id="XP_027615952.1">
    <property type="nucleotide sequence ID" value="XM_027760151.1"/>
</dbReference>
<feature type="transmembrane region" description="Helical" evidence="8">
    <location>
        <begin position="641"/>
        <end position="661"/>
    </location>
</feature>
<feature type="transmembrane region" description="Helical" evidence="8">
    <location>
        <begin position="160"/>
        <end position="184"/>
    </location>
</feature>
<keyword evidence="6 8" id="KW-0472">Membrane</keyword>
<dbReference type="InterPro" id="IPR045122">
    <property type="entry name" value="Csc1-like"/>
</dbReference>